<name>A0A0N5BRS0_STREA</name>
<feature type="signal peptide" evidence="1">
    <location>
        <begin position="1"/>
        <end position="19"/>
    </location>
</feature>
<evidence type="ECO:0000256" key="1">
    <source>
        <dbReference type="SAM" id="SignalP"/>
    </source>
</evidence>
<protein>
    <submittedName>
        <fullName evidence="3">COesterase domain-containing protein</fullName>
    </submittedName>
</protein>
<keyword evidence="2" id="KW-1185">Reference proteome</keyword>
<proteinExistence type="predicted"/>
<evidence type="ECO:0000313" key="2">
    <source>
        <dbReference type="Proteomes" id="UP000046392"/>
    </source>
</evidence>
<sequence length="255" mass="29462">MYYLLESLLLLSFATFSNGDLSRAYLNRRCKPLIYSDEFECPKFNTDLITIDVATFYEPIQGDCSSNCSAIPVYDSKVIHNKEWIIFPDGASAHKIYPLLFNPHCYPEGTFVVDGNVPVSLLKDRITFKSKFEYIVKKGAPVFPLIPSFGRHKDQSITVEEKEFFMFLTMYLMKNDSDYRHDDHHMNVEFYDAATDGKLKGGELDKEKAYKLLNEMYSSTIGELVSESEDKWKRLCEEAVSDKGQFYEEVMAEEQ</sequence>
<evidence type="ECO:0000313" key="3">
    <source>
        <dbReference type="WBParaSite" id="SPAL_0000856500.1"/>
    </source>
</evidence>
<dbReference type="AlphaFoldDB" id="A0A0N5BRS0"/>
<organism evidence="2 3">
    <name type="scientific">Strongyloides papillosus</name>
    <name type="common">Intestinal threadworm</name>
    <dbReference type="NCBI Taxonomy" id="174720"/>
    <lineage>
        <taxon>Eukaryota</taxon>
        <taxon>Metazoa</taxon>
        <taxon>Ecdysozoa</taxon>
        <taxon>Nematoda</taxon>
        <taxon>Chromadorea</taxon>
        <taxon>Rhabditida</taxon>
        <taxon>Tylenchina</taxon>
        <taxon>Panagrolaimomorpha</taxon>
        <taxon>Strongyloidoidea</taxon>
        <taxon>Strongyloididae</taxon>
        <taxon>Strongyloides</taxon>
    </lineage>
</organism>
<feature type="chain" id="PRO_5005894865" evidence="1">
    <location>
        <begin position="20"/>
        <end position="255"/>
    </location>
</feature>
<accession>A0A0N5BRS0</accession>
<dbReference type="Proteomes" id="UP000046392">
    <property type="component" value="Unplaced"/>
</dbReference>
<reference evidence="3" key="1">
    <citation type="submission" date="2017-02" db="UniProtKB">
        <authorList>
            <consortium name="WormBaseParasite"/>
        </authorList>
    </citation>
    <scope>IDENTIFICATION</scope>
</reference>
<keyword evidence="1" id="KW-0732">Signal</keyword>
<dbReference type="WBParaSite" id="SPAL_0000856500.1">
    <property type="protein sequence ID" value="SPAL_0000856500.1"/>
    <property type="gene ID" value="SPAL_0000856500"/>
</dbReference>